<feature type="transmembrane region" description="Helical" evidence="1">
    <location>
        <begin position="12"/>
        <end position="31"/>
    </location>
</feature>
<reference evidence="2 4" key="3">
    <citation type="journal article" date="2023" name="Proc. Natl. Acad. Sci. U.S.A.">
        <title>A global phylogenomic analysis of the shiitake genus Lentinula.</title>
        <authorList>
            <person name="Sierra-Patev S."/>
            <person name="Min B."/>
            <person name="Naranjo-Ortiz M."/>
            <person name="Looney B."/>
            <person name="Konkel Z."/>
            <person name="Slot J.C."/>
            <person name="Sakamoto Y."/>
            <person name="Steenwyk J.L."/>
            <person name="Rokas A."/>
            <person name="Carro J."/>
            <person name="Camarero S."/>
            <person name="Ferreira P."/>
            <person name="Molpeceres G."/>
            <person name="Ruiz-Duenas F.J."/>
            <person name="Serrano A."/>
            <person name="Henrissat B."/>
            <person name="Drula E."/>
            <person name="Hughes K.W."/>
            <person name="Mata J.L."/>
            <person name="Ishikawa N.K."/>
            <person name="Vargas-Isla R."/>
            <person name="Ushijima S."/>
            <person name="Smith C.A."/>
            <person name="Donoghue J."/>
            <person name="Ahrendt S."/>
            <person name="Andreopoulos W."/>
            <person name="He G."/>
            <person name="LaButti K."/>
            <person name="Lipzen A."/>
            <person name="Ng V."/>
            <person name="Riley R."/>
            <person name="Sandor L."/>
            <person name="Barry K."/>
            <person name="Martinez A.T."/>
            <person name="Xiao Y."/>
            <person name="Gibbons J.G."/>
            <person name="Terashima K."/>
            <person name="Grigoriev I.V."/>
            <person name="Hibbett D."/>
        </authorList>
    </citation>
    <scope>NUCLEOTIDE SEQUENCE [LARGE SCALE GENOMIC DNA]</scope>
    <source>
        <strain evidence="2 4">TFB7810</strain>
    </source>
</reference>
<evidence type="ECO:0000313" key="3">
    <source>
        <dbReference type="EMBL" id="KAJ3981810.1"/>
    </source>
</evidence>
<dbReference type="Proteomes" id="UP001163850">
    <property type="component" value="Unassembled WGS sequence"/>
</dbReference>
<protein>
    <submittedName>
        <fullName evidence="2">Uncharacterized protein</fullName>
    </submittedName>
</protein>
<proteinExistence type="predicted"/>
<evidence type="ECO:0000256" key="1">
    <source>
        <dbReference type="SAM" id="Phobius"/>
    </source>
</evidence>
<dbReference type="EMBL" id="JANVFU010000011">
    <property type="protein sequence ID" value="KAJ3741709.1"/>
    <property type="molecule type" value="Genomic_DNA"/>
</dbReference>
<comment type="caution">
    <text evidence="2">The sequence shown here is derived from an EMBL/GenBank/DDBJ whole genome shotgun (WGS) entry which is preliminary data.</text>
</comment>
<reference evidence="2" key="1">
    <citation type="submission" date="2022-08" db="EMBL/GenBank/DDBJ databases">
        <authorList>
            <consortium name="DOE Joint Genome Institute"/>
            <person name="Min B."/>
            <person name="Sierra-Patev S."/>
            <person name="Naranjo-Ortiz M."/>
            <person name="Looney B."/>
            <person name="Konkel Z."/>
            <person name="Slot J.C."/>
            <person name="Sakamoto Y."/>
            <person name="Steenwyk J.L."/>
            <person name="Rokas A."/>
            <person name="Carro J."/>
            <person name="Camarero S."/>
            <person name="Ferreira P."/>
            <person name="Molpeceres G."/>
            <person name="Ruiz-duenas F.J."/>
            <person name="Serrano A."/>
            <person name="Henrissat B."/>
            <person name="Drula E."/>
            <person name="Hughes K.W."/>
            <person name="Mata J.L."/>
            <person name="Ishikawa N.K."/>
            <person name="Vargas-Isla R."/>
            <person name="Ushijima S."/>
            <person name="Smith C.A."/>
            <person name="Ahrendt S."/>
            <person name="Andreopoulos W."/>
            <person name="He G."/>
            <person name="LaButti K."/>
            <person name="Lipzen A."/>
            <person name="Ng V."/>
            <person name="Riley R."/>
            <person name="Sandor L."/>
            <person name="Barry K."/>
            <person name="Martinez A.T."/>
            <person name="Xiao Y."/>
            <person name="Gibbons J.G."/>
            <person name="Terashima K."/>
            <person name="Hibbett D.S."/>
            <person name="Grigoriev I.V."/>
        </authorList>
    </citation>
    <scope>NUCLEOTIDE SEQUENCE</scope>
    <source>
        <strain evidence="2">TFB7810</strain>
    </source>
</reference>
<sequence length="150" mass="17617">MGYKRYPSYSRRIIIIPSVFLFILCIQHIFFASDLRNYTKSHNKIRILGQWKDIRRELGLSALPDELTISPEATQRPQILRYPSRFFKLARRNIDQPNTSPELFFAPDALEEPKISYEELQESLLAQILLGEQEKRNHGRKKKLNTELGS</sequence>
<name>A0A9W8NVM0_9AGAR</name>
<organism evidence="2 4">
    <name type="scientific">Lentinula detonsa</name>
    <dbReference type="NCBI Taxonomy" id="2804962"/>
    <lineage>
        <taxon>Eukaryota</taxon>
        <taxon>Fungi</taxon>
        <taxon>Dikarya</taxon>
        <taxon>Basidiomycota</taxon>
        <taxon>Agaricomycotina</taxon>
        <taxon>Agaricomycetes</taxon>
        <taxon>Agaricomycetidae</taxon>
        <taxon>Agaricales</taxon>
        <taxon>Marasmiineae</taxon>
        <taxon>Omphalotaceae</taxon>
        <taxon>Lentinula</taxon>
    </lineage>
</organism>
<accession>A0AA38PU48</accession>
<evidence type="ECO:0000313" key="4">
    <source>
        <dbReference type="Proteomes" id="UP001142393"/>
    </source>
</evidence>
<reference evidence="3" key="2">
    <citation type="submission" date="2022-08" db="EMBL/GenBank/DDBJ databases">
        <authorList>
            <consortium name="DOE Joint Genome Institute"/>
            <person name="Min B."/>
            <person name="Riley R."/>
            <person name="Sierra-Patev S."/>
            <person name="Naranjo-Ortiz M."/>
            <person name="Looney B."/>
            <person name="Konkel Z."/>
            <person name="Slot J.C."/>
            <person name="Sakamoto Y."/>
            <person name="Steenwyk J.L."/>
            <person name="Rokas A."/>
            <person name="Carro J."/>
            <person name="Camarero S."/>
            <person name="Ferreira P."/>
            <person name="Molpeceres G."/>
            <person name="Ruiz-Duenas F.J."/>
            <person name="Serrano A."/>
            <person name="Henrissat B."/>
            <person name="Drula E."/>
            <person name="Hughes K.W."/>
            <person name="Mata J.L."/>
            <person name="Ishikawa N.K."/>
            <person name="Vargas-Isla R."/>
            <person name="Ushijima S."/>
            <person name="Smith C.A."/>
            <person name="Ahrendt S."/>
            <person name="Andreopoulos W."/>
            <person name="He G."/>
            <person name="Labutti K."/>
            <person name="Lipzen A."/>
            <person name="Ng V."/>
            <person name="Sandor L."/>
            <person name="Barry K."/>
            <person name="Martinez A.T."/>
            <person name="Xiao Y."/>
            <person name="Gibbons J.G."/>
            <person name="Terashima K."/>
            <person name="Hibbett D.S."/>
            <person name="Grigoriev I.V."/>
        </authorList>
    </citation>
    <scope>NUCLEOTIDE SEQUENCE</scope>
    <source>
        <strain evidence="3">TFB7829</strain>
    </source>
</reference>
<keyword evidence="4" id="KW-1185">Reference proteome</keyword>
<accession>A0A9W8NVM0</accession>
<dbReference type="Proteomes" id="UP001142393">
    <property type="component" value="Unassembled WGS sequence"/>
</dbReference>
<gene>
    <name evidence="2" type="ORF">DFH05DRAFT_1502270</name>
    <name evidence="3" type="ORF">F5890DRAFT_1533456</name>
</gene>
<keyword evidence="1" id="KW-1133">Transmembrane helix</keyword>
<dbReference type="EMBL" id="MU802094">
    <property type="protein sequence ID" value="KAJ3981810.1"/>
    <property type="molecule type" value="Genomic_DNA"/>
</dbReference>
<evidence type="ECO:0000313" key="2">
    <source>
        <dbReference type="EMBL" id="KAJ3741709.1"/>
    </source>
</evidence>
<keyword evidence="1" id="KW-0472">Membrane</keyword>
<keyword evidence="1" id="KW-0812">Transmembrane</keyword>
<dbReference type="AlphaFoldDB" id="A0A9W8NVM0"/>